<comment type="caution">
    <text evidence="1">The sequence shown here is derived from an EMBL/GenBank/DDBJ whole genome shotgun (WGS) entry which is preliminary data.</text>
</comment>
<proteinExistence type="predicted"/>
<sequence>MSESEYIFTTTKTTTAIATTTLPPTLDSITSTLSDTFVHYLNYLGKLPGGDYLLWYIKASYKDDPIRSLFELMLFIFGVRYFLMSKRKENKSELVKFSQREIDELIDDWNPTELVEPVNDTEDWQLKSIPQIEGPNGPKVKLMNLTKGENVLNFAINDFLNLSRNETIRHKAKDIISTTGVGACSAPNFYGTQEVHVRLEEDISSFMHTDNSIIYGQDFITSTSVLPAFVKRGDLCVVDSGVNLAIQKALVVSRCDISWYNHNDMNHLESVLKELKPGLDKQKQIQRRFIVTEGIFDNTGELVNLPELVKLKNQYKYRVFLDETNSIGVLGDFGRGVTEHFGIDNKEIEIIVGSMAKSFGSSGGFCTGTKQMIHHQRLSSLAYVFSASLPPYSAKVTSTAIEEILHQKNGKSIIVSQLQHLISYTFKNLLTHLKSSPFIEIVNDSSSPTIHLALKNEYRESIGLPQYYGNVEFVRTGKRAKFNNELDEHYLLENFILQKIIDEVLKSKNILLTRSKALLEHENLPIRRPRLLVLVNIGLTENDVDSLITGFNDIINDICTSIKTPNDLTTLRNEMINY</sequence>
<name>A0ACA9Y646_9ASCO</name>
<keyword evidence="2" id="KW-1185">Reference proteome</keyword>
<evidence type="ECO:0000313" key="2">
    <source>
        <dbReference type="Proteomes" id="UP001152531"/>
    </source>
</evidence>
<organism evidence="1 2">
    <name type="scientific">[Candida] jaroonii</name>
    <dbReference type="NCBI Taxonomy" id="467808"/>
    <lineage>
        <taxon>Eukaryota</taxon>
        <taxon>Fungi</taxon>
        <taxon>Dikarya</taxon>
        <taxon>Ascomycota</taxon>
        <taxon>Saccharomycotina</taxon>
        <taxon>Pichiomycetes</taxon>
        <taxon>Debaryomycetaceae</taxon>
        <taxon>Yamadazyma</taxon>
    </lineage>
</organism>
<gene>
    <name evidence="1" type="ORF">CLIB1444_04S00870</name>
</gene>
<dbReference type="EMBL" id="CALSDN010000004">
    <property type="protein sequence ID" value="CAH6720474.1"/>
    <property type="molecule type" value="Genomic_DNA"/>
</dbReference>
<evidence type="ECO:0000313" key="1">
    <source>
        <dbReference type="EMBL" id="CAH6720474.1"/>
    </source>
</evidence>
<accession>A0ACA9Y646</accession>
<protein>
    <submittedName>
        <fullName evidence="1">Serine palmitoyltransferase 1</fullName>
    </submittedName>
</protein>
<dbReference type="Proteomes" id="UP001152531">
    <property type="component" value="Unassembled WGS sequence"/>
</dbReference>
<reference evidence="1" key="1">
    <citation type="submission" date="2022-06" db="EMBL/GenBank/DDBJ databases">
        <authorList>
            <person name="Legras J.-L."/>
            <person name="Devillers H."/>
            <person name="Grondin C."/>
        </authorList>
    </citation>
    <scope>NUCLEOTIDE SEQUENCE</scope>
    <source>
        <strain evidence="1">CLIB 1444</strain>
    </source>
</reference>